<protein>
    <submittedName>
        <fullName evidence="1">Uncharacterized protein</fullName>
    </submittedName>
</protein>
<dbReference type="RefSeq" id="WP_283401197.1">
    <property type="nucleotide sequence ID" value="NZ_OX458932.1"/>
</dbReference>
<dbReference type="Proteomes" id="UP001161497">
    <property type="component" value="Chromosome"/>
</dbReference>
<dbReference type="EMBL" id="OX458932">
    <property type="protein sequence ID" value="CAI9084854.1"/>
    <property type="molecule type" value="Genomic_DNA"/>
</dbReference>
<accession>A0ABN8XEE7</accession>
<name>A0ABN8XEE7_9BACT</name>
<proteinExistence type="predicted"/>
<gene>
    <name evidence="1" type="ORF">MFUM_0463</name>
</gene>
<evidence type="ECO:0000313" key="2">
    <source>
        <dbReference type="Proteomes" id="UP001161497"/>
    </source>
</evidence>
<organism evidence="1 2">
    <name type="scientific">Candidatus Methylacidiphilum fumarolicum</name>
    <dbReference type="NCBI Taxonomy" id="591154"/>
    <lineage>
        <taxon>Bacteria</taxon>
        <taxon>Pseudomonadati</taxon>
        <taxon>Verrucomicrobiota</taxon>
        <taxon>Methylacidiphilae</taxon>
        <taxon>Methylacidiphilales</taxon>
        <taxon>Methylacidiphilaceae</taxon>
        <taxon>Methylacidiphilum (ex Ratnadevi et al. 2023)</taxon>
    </lineage>
</organism>
<reference evidence="1" key="1">
    <citation type="submission" date="2023-03" db="EMBL/GenBank/DDBJ databases">
        <authorList>
            <person name="Cremers G."/>
            <person name="Picone N."/>
        </authorList>
    </citation>
    <scope>NUCLEOTIDE SEQUENCE</scope>
    <source>
        <strain evidence="1">Sample_alias</strain>
    </source>
</reference>
<keyword evidence="2" id="KW-1185">Reference proteome</keyword>
<sequence length="63" mass="7170">MAKGFTEEVPKVLRRLQTIRLVNLSLKRQPLIGLFSQIPPELNALLQKLDLLSLFASPPKWAM</sequence>
<evidence type="ECO:0000313" key="1">
    <source>
        <dbReference type="EMBL" id="CAI9084854.1"/>
    </source>
</evidence>